<feature type="repeat" description="WD" evidence="3">
    <location>
        <begin position="550"/>
        <end position="591"/>
    </location>
</feature>
<dbReference type="InterPro" id="IPR001680">
    <property type="entry name" value="WD40_rpt"/>
</dbReference>
<dbReference type="EMBL" id="GL832955">
    <property type="protein sequence ID" value="EGD72338.1"/>
    <property type="molecule type" value="Genomic_DNA"/>
</dbReference>
<reference evidence="6" key="1">
    <citation type="submission" date="2009-08" db="EMBL/GenBank/DDBJ databases">
        <title>Annotation of Salpingoeca rosetta.</title>
        <authorList>
            <consortium name="The Broad Institute Genome Sequencing Platform"/>
            <person name="Russ C."/>
            <person name="Cuomo C."/>
            <person name="Burger G."/>
            <person name="Gray M.W."/>
            <person name="Holland P.W.H."/>
            <person name="King N."/>
            <person name="Lang F.B.F."/>
            <person name="Roger A.J."/>
            <person name="Ruiz-Trillo I."/>
            <person name="Young S.K."/>
            <person name="Zeng Q."/>
            <person name="Gargeya S."/>
            <person name="Alvarado L."/>
            <person name="Berlin A."/>
            <person name="Chapman S.B."/>
            <person name="Chen Z."/>
            <person name="Freedman E."/>
            <person name="Gellesch M."/>
            <person name="Goldberg J."/>
            <person name="Griggs A."/>
            <person name="Gujja S."/>
            <person name="Heilman E."/>
            <person name="Heiman D."/>
            <person name="Howarth C."/>
            <person name="Mehta T."/>
            <person name="Neiman D."/>
            <person name="Pearson M."/>
            <person name="Roberts A."/>
            <person name="Saif S."/>
            <person name="Shea T."/>
            <person name="Shenoy N."/>
            <person name="Sisk P."/>
            <person name="Stolte C."/>
            <person name="Sykes S."/>
            <person name="White J."/>
            <person name="Yandava C."/>
            <person name="Haas B."/>
            <person name="Nusbaum C."/>
            <person name="Birren B."/>
        </authorList>
    </citation>
    <scope>NUCLEOTIDE SEQUENCE [LARGE SCALE GENOMIC DNA]</scope>
    <source>
        <strain evidence="6">ATCC 50818</strain>
    </source>
</reference>
<evidence type="ECO:0000313" key="7">
    <source>
        <dbReference type="Proteomes" id="UP000007799"/>
    </source>
</evidence>
<dbReference type="PANTHER" id="PTHR44324:SF4">
    <property type="entry name" value="WD40 REPEAT DOMAIN 95"/>
    <property type="match status" value="1"/>
</dbReference>
<dbReference type="RefSeq" id="XP_004998908.1">
    <property type="nucleotide sequence ID" value="XM_004998851.1"/>
</dbReference>
<feature type="region of interest" description="Disordered" evidence="4">
    <location>
        <begin position="1082"/>
        <end position="1230"/>
    </location>
</feature>
<dbReference type="Pfam" id="PF00400">
    <property type="entry name" value="WD40"/>
    <property type="match status" value="3"/>
</dbReference>
<feature type="domain" description="EF-hand" evidence="5">
    <location>
        <begin position="118"/>
        <end position="153"/>
    </location>
</feature>
<dbReference type="InParanoid" id="F2TW92"/>
<feature type="region of interest" description="Disordered" evidence="4">
    <location>
        <begin position="1"/>
        <end position="33"/>
    </location>
</feature>
<dbReference type="KEGG" id="sre:PTSG_00359"/>
<evidence type="ECO:0000313" key="6">
    <source>
        <dbReference type="EMBL" id="EGD72338.1"/>
    </source>
</evidence>
<dbReference type="Gene3D" id="1.10.238.10">
    <property type="entry name" value="EF-hand"/>
    <property type="match status" value="1"/>
</dbReference>
<evidence type="ECO:0000256" key="1">
    <source>
        <dbReference type="ARBA" id="ARBA00022574"/>
    </source>
</evidence>
<dbReference type="InterPro" id="IPR002048">
    <property type="entry name" value="EF_hand_dom"/>
</dbReference>
<dbReference type="InterPro" id="IPR036322">
    <property type="entry name" value="WD40_repeat_dom_sf"/>
</dbReference>
<feature type="compositionally biased region" description="Acidic residues" evidence="4">
    <location>
        <begin position="1085"/>
        <end position="1100"/>
    </location>
</feature>
<dbReference type="OrthoDB" id="75172at2759"/>
<keyword evidence="1 3" id="KW-0853">WD repeat</keyword>
<feature type="repeat" description="WD" evidence="3">
    <location>
        <begin position="697"/>
        <end position="737"/>
    </location>
</feature>
<feature type="compositionally biased region" description="Basic and acidic residues" evidence="4">
    <location>
        <begin position="1168"/>
        <end position="1180"/>
    </location>
</feature>
<dbReference type="PROSITE" id="PS50294">
    <property type="entry name" value="WD_REPEATS_REGION"/>
    <property type="match status" value="2"/>
</dbReference>
<accession>F2TW92</accession>
<dbReference type="SUPFAM" id="SSF50978">
    <property type="entry name" value="WD40 repeat-like"/>
    <property type="match status" value="2"/>
</dbReference>
<dbReference type="PROSITE" id="PS50222">
    <property type="entry name" value="EF_HAND_2"/>
    <property type="match status" value="1"/>
</dbReference>
<dbReference type="InterPro" id="IPR011992">
    <property type="entry name" value="EF-hand-dom_pair"/>
</dbReference>
<organism evidence="7">
    <name type="scientific">Salpingoeca rosetta (strain ATCC 50818 / BSB-021)</name>
    <dbReference type="NCBI Taxonomy" id="946362"/>
    <lineage>
        <taxon>Eukaryota</taxon>
        <taxon>Choanoflagellata</taxon>
        <taxon>Craspedida</taxon>
        <taxon>Salpingoecidae</taxon>
        <taxon>Salpingoeca</taxon>
    </lineage>
</organism>
<dbReference type="SUPFAM" id="SSF50969">
    <property type="entry name" value="YVTN repeat-like/Quinoprotein amine dehydrogenase"/>
    <property type="match status" value="1"/>
</dbReference>
<dbReference type="GeneID" id="16067573"/>
<name>F2TW92_SALR5</name>
<evidence type="ECO:0000256" key="2">
    <source>
        <dbReference type="ARBA" id="ARBA00022737"/>
    </source>
</evidence>
<gene>
    <name evidence="6" type="ORF">PTSG_00359</name>
</gene>
<keyword evidence="2" id="KW-0677">Repeat</keyword>
<proteinExistence type="predicted"/>
<evidence type="ECO:0000256" key="3">
    <source>
        <dbReference type="PROSITE-ProRule" id="PRU00221"/>
    </source>
</evidence>
<dbReference type="OMA" id="WNISQYA"/>
<dbReference type="InterPro" id="IPR019775">
    <property type="entry name" value="WD40_repeat_CS"/>
</dbReference>
<dbReference type="Gene3D" id="2.130.10.10">
    <property type="entry name" value="YVTN repeat-like/Quinoprotein amine dehydrogenase"/>
    <property type="match status" value="3"/>
</dbReference>
<sequence>MDDHINDSEEVLLEGPLMRPTEQSRSRVASARVSRRARSAAARRASLLAHETQQAQEELAQRISRKSVQQSRVNARVEEEWNVSTMEELKAAFFSTTDGVLNSEEFIASLRDYTKAKGAKSYLHDLFDKIDGANQGAITWDEFATYMLLEYQKKSDTYTRSKKVVLDMPARAGQYAVRSPCCALRLNNASQFIMLQDNGMLSFWGPDCSRIKSHQLDMESKRKTKSAWCTDACILDKLGLLVVASGERELWFFNFSTMEAIFVLTHLDDTPLCLDTTYLRHDHTTVLLVGDHQGCLVAIHMPDGFLEAEQFKNSLSRRKLYGETMRVSMDAVKVARPSYGNMFYTRWLVHNDWVSQIMYCEQLRMIISSCNDEETGLVVGEILQPALQEPRSYRIDPQGPSSQYFHHGTGLRRNQAQTVFRVRKGVRTLAYVPKGNLIATGGLDRAIWLWNPYVTFQAAGVLRGHTAPIHHICVSTTGDCRLYSLSVDYQLLVWDPTDMTCLASISRRRHKMTGDPTAMFYFPAATSLIVPAEHVYSIHIRNGHRRKDEIVSHQSPLVAAVFNARFRHLVTCSRDGTIKVWTIEGDQVFEFSVCDEGEAIDPGKALTAVTFDSSMRRLITAQVSGEIKAWNYGNGQLLRHFNKGTDKEVTSVVYLEHGMLRRIAATGWDRRIFMFKDLPEDDLHMAPVHPLPSRSKVQHHSDDVQALCFCPPNTLATSSYDGEVKAWNVTSMSVTATMTIPPPEPPRRRSQRRLTSSSPRVEEMMQERNLPHLLCLETRATAADVGTLVTCGGCGSIYFFTLAHGGRLVAWFSVDSDKDVTITRVKATKCNRFLIAADSHGFVRVFDISRYANGGVQTLVEDDAEDMQAIPEEEGPSISRRASEDVGLSASTSSTITITREPATAWPARDKDSSSPGVSPPHTRSPTNNLLQPGDAAVTEAARTARANARRQVTRTLTRNNSVIVPPTFSRDDFLPRDAGPPLVAMWRAHLDAVTGLELIEDSSLIGGDAQGVIISTSKDQRCRAWGFGGEFIGTFGQDFTWDLLSRDTWEHPERPPEIVKYEETELKKKREEEALKKEMAELGIYDDEDSDNDSGDDDDLRAQTPYDTRLKFGLGSTRATSRRRSVAQQRQASHSRSRGVSAQGRASSSARTLTRATTGTALQQRLSEVRAGPRLERQTSDSIFDLRNTPNQSWMPMQPPKRDGGRRQQSHVVKGRARKQSMQRSLARESSAVAFQRLAGRPSGNWERHIRSLPHRLPSRQVYLCLPYHGLNKVNAPEKPQYQDDTSFLVEQMKR</sequence>
<feature type="compositionally biased region" description="Low complexity" evidence="4">
    <location>
        <begin position="889"/>
        <end position="899"/>
    </location>
</feature>
<dbReference type="InterPro" id="IPR051242">
    <property type="entry name" value="WD-EF-hand_domain"/>
</dbReference>
<dbReference type="PANTHER" id="PTHR44324">
    <property type="entry name" value="WD40 REPEAT DOMAIN 95"/>
    <property type="match status" value="1"/>
</dbReference>
<feature type="compositionally biased region" description="Low complexity" evidence="4">
    <location>
        <begin position="1145"/>
        <end position="1166"/>
    </location>
</feature>
<feature type="region of interest" description="Disordered" evidence="4">
    <location>
        <begin position="871"/>
        <end position="933"/>
    </location>
</feature>
<dbReference type="InterPro" id="IPR015943">
    <property type="entry name" value="WD40/YVTN_repeat-like_dom_sf"/>
</dbReference>
<protein>
    <recommendedName>
        <fullName evidence="5">EF-hand domain-containing protein</fullName>
    </recommendedName>
</protein>
<keyword evidence="7" id="KW-1185">Reference proteome</keyword>
<feature type="region of interest" description="Disordered" evidence="4">
    <location>
        <begin position="737"/>
        <end position="763"/>
    </location>
</feature>
<evidence type="ECO:0000256" key="4">
    <source>
        <dbReference type="SAM" id="MobiDB-lite"/>
    </source>
</evidence>
<dbReference type="Proteomes" id="UP000007799">
    <property type="component" value="Unassembled WGS sequence"/>
</dbReference>
<dbReference type="PROSITE" id="PS50082">
    <property type="entry name" value="WD_REPEATS_2"/>
    <property type="match status" value="3"/>
</dbReference>
<evidence type="ECO:0000259" key="5">
    <source>
        <dbReference type="PROSITE" id="PS50222"/>
    </source>
</evidence>
<dbReference type="eggNOG" id="KOG0266">
    <property type="taxonomic scope" value="Eukaryota"/>
</dbReference>
<dbReference type="GO" id="GO:0005509">
    <property type="term" value="F:calcium ion binding"/>
    <property type="evidence" value="ECO:0007669"/>
    <property type="project" value="InterPro"/>
</dbReference>
<dbReference type="InterPro" id="IPR011044">
    <property type="entry name" value="Quino_amine_DH_bsu"/>
</dbReference>
<feature type="repeat" description="WD" evidence="3">
    <location>
        <begin position="426"/>
        <end position="451"/>
    </location>
</feature>
<dbReference type="PROSITE" id="PS00678">
    <property type="entry name" value="WD_REPEATS_1"/>
    <property type="match status" value="1"/>
</dbReference>
<dbReference type="SMART" id="SM00320">
    <property type="entry name" value="WD40"/>
    <property type="match status" value="9"/>
</dbReference>
<dbReference type="SUPFAM" id="SSF47473">
    <property type="entry name" value="EF-hand"/>
    <property type="match status" value="1"/>
</dbReference>
<feature type="compositionally biased region" description="Polar residues" evidence="4">
    <location>
        <begin position="914"/>
        <end position="931"/>
    </location>
</feature>